<accession>A0A7J7L137</accession>
<gene>
    <name evidence="5" type="ORF">GIB67_042784</name>
</gene>
<dbReference type="InterPro" id="IPR007242">
    <property type="entry name" value="Atg12"/>
</dbReference>
<keyword evidence="6" id="KW-1185">Reference proteome</keyword>
<dbReference type="GO" id="GO:0034727">
    <property type="term" value="P:piecemeal microautophagy of the nucleus"/>
    <property type="evidence" value="ECO:0007669"/>
    <property type="project" value="TreeGrafter"/>
</dbReference>
<dbReference type="Gene3D" id="3.10.20.90">
    <property type="entry name" value="Phosphatidylinositol 3-kinase Catalytic Subunit, Chain A, domain 1"/>
    <property type="match status" value="1"/>
</dbReference>
<keyword evidence="2 4" id="KW-0833">Ubl conjugation pathway</keyword>
<evidence type="ECO:0000256" key="3">
    <source>
        <dbReference type="ARBA" id="ARBA00023006"/>
    </source>
</evidence>
<feature type="non-terminal residue" evidence="5">
    <location>
        <position position="1"/>
    </location>
</feature>
<dbReference type="GO" id="GO:0000421">
    <property type="term" value="C:autophagosome membrane"/>
    <property type="evidence" value="ECO:0007669"/>
    <property type="project" value="TreeGrafter"/>
</dbReference>
<dbReference type="InterPro" id="IPR029071">
    <property type="entry name" value="Ubiquitin-like_domsf"/>
</dbReference>
<dbReference type="OrthoDB" id="10003551at2759"/>
<dbReference type="AlphaFoldDB" id="A0A7J7L137"/>
<dbReference type="GO" id="GO:0000422">
    <property type="term" value="P:autophagy of mitochondrion"/>
    <property type="evidence" value="ECO:0007669"/>
    <property type="project" value="TreeGrafter"/>
</dbReference>
<comment type="function">
    <text evidence="4">Ubiquitin-like protein involved in cytoplasm to vacuole transport (Cvt) and autophagic vesicle formation.</text>
</comment>
<proteinExistence type="inferred from homology"/>
<dbReference type="GO" id="GO:0034045">
    <property type="term" value="C:phagophore assembly site membrane"/>
    <property type="evidence" value="ECO:0007669"/>
    <property type="project" value="TreeGrafter"/>
</dbReference>
<dbReference type="PANTHER" id="PTHR13385:SF0">
    <property type="entry name" value="UBIQUITIN-LIKE PROTEIN ATG12"/>
    <property type="match status" value="1"/>
</dbReference>
<dbReference type="GO" id="GO:0061723">
    <property type="term" value="P:glycophagy"/>
    <property type="evidence" value="ECO:0007669"/>
    <property type="project" value="TreeGrafter"/>
</dbReference>
<dbReference type="PANTHER" id="PTHR13385">
    <property type="entry name" value="AUTOPHAGY PROTEIN 12"/>
    <property type="match status" value="1"/>
</dbReference>
<sequence length="57" mass="6565">TGDAPILKQAKFKVGFVCRFAKVIDFLRQQLHRDTLFVYVNNVFLPNPDKLVIGLFL</sequence>
<comment type="similarity">
    <text evidence="4">Belongs to the ATG12 family.</text>
</comment>
<dbReference type="Pfam" id="PF04110">
    <property type="entry name" value="APG12"/>
    <property type="match status" value="1"/>
</dbReference>
<comment type="subunit">
    <text evidence="4">Forms a conjugate with ATG5.</text>
</comment>
<evidence type="ECO:0000256" key="1">
    <source>
        <dbReference type="ARBA" id="ARBA00022499"/>
    </source>
</evidence>
<organism evidence="5 6">
    <name type="scientific">Kingdonia uniflora</name>
    <dbReference type="NCBI Taxonomy" id="39325"/>
    <lineage>
        <taxon>Eukaryota</taxon>
        <taxon>Viridiplantae</taxon>
        <taxon>Streptophyta</taxon>
        <taxon>Embryophyta</taxon>
        <taxon>Tracheophyta</taxon>
        <taxon>Spermatophyta</taxon>
        <taxon>Magnoliopsida</taxon>
        <taxon>Ranunculales</taxon>
        <taxon>Circaeasteraceae</taxon>
        <taxon>Kingdonia</taxon>
    </lineage>
</organism>
<dbReference type="GO" id="GO:0097352">
    <property type="term" value="P:autophagosome maturation"/>
    <property type="evidence" value="ECO:0007669"/>
    <property type="project" value="TreeGrafter"/>
</dbReference>
<dbReference type="Proteomes" id="UP000541444">
    <property type="component" value="Unassembled WGS sequence"/>
</dbReference>
<keyword evidence="3 4" id="KW-0072">Autophagy</keyword>
<dbReference type="GO" id="GO:0034274">
    <property type="term" value="C:Atg12-Atg5-Atg16 complex"/>
    <property type="evidence" value="ECO:0007669"/>
    <property type="project" value="TreeGrafter"/>
</dbReference>
<dbReference type="GO" id="GO:0019776">
    <property type="term" value="F:Atg8-family ligase activity"/>
    <property type="evidence" value="ECO:0007669"/>
    <property type="project" value="TreeGrafter"/>
</dbReference>
<evidence type="ECO:0000256" key="2">
    <source>
        <dbReference type="ARBA" id="ARBA00022786"/>
    </source>
</evidence>
<reference evidence="5 6" key="1">
    <citation type="journal article" date="2020" name="IScience">
        <title>Genome Sequencing of the Endangered Kingdonia uniflora (Circaeasteraceae, Ranunculales) Reveals Potential Mechanisms of Evolutionary Specialization.</title>
        <authorList>
            <person name="Sun Y."/>
            <person name="Deng T."/>
            <person name="Zhang A."/>
            <person name="Moore M.J."/>
            <person name="Landis J.B."/>
            <person name="Lin N."/>
            <person name="Zhang H."/>
            <person name="Zhang X."/>
            <person name="Huang J."/>
            <person name="Zhang X."/>
            <person name="Sun H."/>
            <person name="Wang H."/>
        </authorList>
    </citation>
    <scope>NUCLEOTIDE SEQUENCE [LARGE SCALE GENOMIC DNA]</scope>
    <source>
        <strain evidence="5">TB1705</strain>
        <tissue evidence="5">Leaf</tissue>
    </source>
</reference>
<keyword evidence="1 4" id="KW-1017">Isopeptide bond</keyword>
<protein>
    <recommendedName>
        <fullName evidence="4">Ubiquitin-like protein ATG12</fullName>
    </recommendedName>
</protein>
<evidence type="ECO:0000256" key="4">
    <source>
        <dbReference type="RuleBase" id="RU361201"/>
    </source>
</evidence>
<evidence type="ECO:0000313" key="5">
    <source>
        <dbReference type="EMBL" id="KAF6136299.1"/>
    </source>
</evidence>
<evidence type="ECO:0000313" key="6">
    <source>
        <dbReference type="Proteomes" id="UP000541444"/>
    </source>
</evidence>
<dbReference type="EMBL" id="JACGCM010002752">
    <property type="protein sequence ID" value="KAF6136299.1"/>
    <property type="molecule type" value="Genomic_DNA"/>
</dbReference>
<name>A0A7J7L137_9MAGN</name>
<dbReference type="GO" id="GO:0000045">
    <property type="term" value="P:autophagosome assembly"/>
    <property type="evidence" value="ECO:0007669"/>
    <property type="project" value="InterPro"/>
</dbReference>
<comment type="caution">
    <text evidence="5">The sequence shown here is derived from an EMBL/GenBank/DDBJ whole genome shotgun (WGS) entry which is preliminary data.</text>
</comment>
<dbReference type="SUPFAM" id="SSF54236">
    <property type="entry name" value="Ubiquitin-like"/>
    <property type="match status" value="1"/>
</dbReference>